<dbReference type="CDD" id="cd17039">
    <property type="entry name" value="Ubl_ubiquitin_like"/>
    <property type="match status" value="1"/>
</dbReference>
<proteinExistence type="predicted"/>
<dbReference type="InterPro" id="IPR050158">
    <property type="entry name" value="Ubiquitin_ubiquitin-like"/>
</dbReference>
<accession>A0ABQ8I9Q5</accession>
<gene>
    <name evidence="3" type="ORF">JRO89_XS03G0089900</name>
</gene>
<feature type="domain" description="Ubiquitin-like" evidence="2">
    <location>
        <begin position="64"/>
        <end position="125"/>
    </location>
</feature>
<evidence type="ECO:0000313" key="3">
    <source>
        <dbReference type="EMBL" id="KAH7573204.1"/>
    </source>
</evidence>
<keyword evidence="1" id="KW-1017">Isopeptide bond</keyword>
<dbReference type="SMART" id="SM00213">
    <property type="entry name" value="UBQ"/>
    <property type="match status" value="3"/>
</dbReference>
<reference evidence="3 4" key="1">
    <citation type="submission" date="2021-02" db="EMBL/GenBank/DDBJ databases">
        <title>Plant Genome Project.</title>
        <authorList>
            <person name="Zhang R.-G."/>
        </authorList>
    </citation>
    <scope>NUCLEOTIDE SEQUENCE [LARGE SCALE GENOMIC DNA]</scope>
    <source>
        <tissue evidence="3">Leaves</tissue>
    </source>
</reference>
<dbReference type="SUPFAM" id="SSF54236">
    <property type="entry name" value="Ubiquitin-like"/>
    <property type="match status" value="4"/>
</dbReference>
<dbReference type="PRINTS" id="PR00348">
    <property type="entry name" value="UBIQUITIN"/>
</dbReference>
<organism evidence="3 4">
    <name type="scientific">Xanthoceras sorbifolium</name>
    <dbReference type="NCBI Taxonomy" id="99658"/>
    <lineage>
        <taxon>Eukaryota</taxon>
        <taxon>Viridiplantae</taxon>
        <taxon>Streptophyta</taxon>
        <taxon>Embryophyta</taxon>
        <taxon>Tracheophyta</taxon>
        <taxon>Spermatophyta</taxon>
        <taxon>Magnoliopsida</taxon>
        <taxon>eudicotyledons</taxon>
        <taxon>Gunneridae</taxon>
        <taxon>Pentapetalae</taxon>
        <taxon>rosids</taxon>
        <taxon>malvids</taxon>
        <taxon>Sapindales</taxon>
        <taxon>Sapindaceae</taxon>
        <taxon>Xanthoceroideae</taxon>
        <taxon>Xanthoceras</taxon>
    </lineage>
</organism>
<dbReference type="InterPro" id="IPR019956">
    <property type="entry name" value="Ubiquitin_dom"/>
</dbReference>
<dbReference type="EMBL" id="JAFEMO010000003">
    <property type="protein sequence ID" value="KAH7573204.1"/>
    <property type="molecule type" value="Genomic_DNA"/>
</dbReference>
<dbReference type="Pfam" id="PF00240">
    <property type="entry name" value="ubiquitin"/>
    <property type="match status" value="3"/>
</dbReference>
<dbReference type="PROSITE" id="PS50053">
    <property type="entry name" value="UBIQUITIN_2"/>
    <property type="match status" value="3"/>
</dbReference>
<protein>
    <recommendedName>
        <fullName evidence="2">Ubiquitin-like domain-containing protein</fullName>
    </recommendedName>
</protein>
<keyword evidence="4" id="KW-1185">Reference proteome</keyword>
<dbReference type="PANTHER" id="PTHR10666">
    <property type="entry name" value="UBIQUITIN"/>
    <property type="match status" value="1"/>
</dbReference>
<feature type="domain" description="Ubiquitin-like" evidence="2">
    <location>
        <begin position="190"/>
        <end position="265"/>
    </location>
</feature>
<dbReference type="InterPro" id="IPR000626">
    <property type="entry name" value="Ubiquitin-like_dom"/>
</dbReference>
<sequence length="271" mass="31513">MRVKRSETIKNLKVMLHEKEGISEDVQDLFFDGDHLRDDGQRISDYGIPRNSTINLVCRDSSRMKLCFKMPSNEKTIVLNVQKSDTIQKIKSIIQDREHICSYDFDIYSSGRLLENHRTTPTEGVIEVEVRWMHTVLDVKKIIESMINIPIQCMELFIGRTEEQLEDGKSFASYDMDQLDFLTIKIPDKFQISVTDLIGKTVTLEVFHSSTVRNVKELLYRLMGVQVYQQRIIFKGRQLEDRMTLGSYSIGKESSLYMVLRLGGPPETWEF</sequence>
<evidence type="ECO:0000259" key="2">
    <source>
        <dbReference type="PROSITE" id="PS50053"/>
    </source>
</evidence>
<evidence type="ECO:0000256" key="1">
    <source>
        <dbReference type="ARBA" id="ARBA00022499"/>
    </source>
</evidence>
<comment type="caution">
    <text evidence="3">The sequence shown here is derived from an EMBL/GenBank/DDBJ whole genome shotgun (WGS) entry which is preliminary data.</text>
</comment>
<dbReference type="Gene3D" id="3.10.20.90">
    <property type="entry name" value="Phosphatidylinositol 3-kinase Catalytic Subunit, Chain A, domain 1"/>
    <property type="match status" value="4"/>
</dbReference>
<evidence type="ECO:0000313" key="4">
    <source>
        <dbReference type="Proteomes" id="UP000827721"/>
    </source>
</evidence>
<name>A0ABQ8I9Q5_9ROSI</name>
<dbReference type="InterPro" id="IPR029071">
    <property type="entry name" value="Ubiquitin-like_domsf"/>
</dbReference>
<feature type="domain" description="Ubiquitin-like" evidence="2">
    <location>
        <begin position="1"/>
        <end position="63"/>
    </location>
</feature>
<dbReference type="Proteomes" id="UP000827721">
    <property type="component" value="Unassembled WGS sequence"/>
</dbReference>